<reference evidence="1 2" key="1">
    <citation type="submission" date="2019-07" db="EMBL/GenBank/DDBJ databases">
        <title>Whole genome shotgun sequence of Brevifollis gellanilyticus NBRC 108608.</title>
        <authorList>
            <person name="Hosoyama A."/>
            <person name="Uohara A."/>
            <person name="Ohji S."/>
            <person name="Ichikawa N."/>
        </authorList>
    </citation>
    <scope>NUCLEOTIDE SEQUENCE [LARGE SCALE GENOMIC DNA]</scope>
    <source>
        <strain evidence="1 2">NBRC 108608</strain>
    </source>
</reference>
<dbReference type="Proteomes" id="UP000321577">
    <property type="component" value="Unassembled WGS sequence"/>
</dbReference>
<sequence length="193" mass="21453">MNADQLAEIRPALREVAEGAPNTCVTFEVEGAPENWIQIVGRTINAAYPYSDSPEEKLLSLGLPQLPAQLASWESDRFATFELAEFQLNTVAEWIDAYFVGVLGGVEGEYHLDVIMGSSPIQDRPPIQACDECGGDYITASSQMWKLCTECSHYLYGYPLCDHVFVGKKCTKCGWSGTRSKYIRKIIKAQSEE</sequence>
<dbReference type="EMBL" id="BKAG01000021">
    <property type="protein sequence ID" value="GEP43797.1"/>
    <property type="molecule type" value="Genomic_DNA"/>
</dbReference>
<dbReference type="RefSeq" id="WP_218033000.1">
    <property type="nucleotide sequence ID" value="NZ_BKAG01000021.1"/>
</dbReference>
<gene>
    <name evidence="1" type="ORF">BGE01nite_30880</name>
</gene>
<evidence type="ECO:0000313" key="2">
    <source>
        <dbReference type="Proteomes" id="UP000321577"/>
    </source>
</evidence>
<evidence type="ECO:0000313" key="1">
    <source>
        <dbReference type="EMBL" id="GEP43797.1"/>
    </source>
</evidence>
<dbReference type="AlphaFoldDB" id="A0A512MAM9"/>
<comment type="caution">
    <text evidence="1">The sequence shown here is derived from an EMBL/GenBank/DDBJ whole genome shotgun (WGS) entry which is preliminary data.</text>
</comment>
<organism evidence="1 2">
    <name type="scientific">Brevifollis gellanilyticus</name>
    <dbReference type="NCBI Taxonomy" id="748831"/>
    <lineage>
        <taxon>Bacteria</taxon>
        <taxon>Pseudomonadati</taxon>
        <taxon>Verrucomicrobiota</taxon>
        <taxon>Verrucomicrobiia</taxon>
        <taxon>Verrucomicrobiales</taxon>
        <taxon>Verrucomicrobiaceae</taxon>
    </lineage>
</organism>
<accession>A0A512MAM9</accession>
<name>A0A512MAM9_9BACT</name>
<protein>
    <submittedName>
        <fullName evidence="1">Uncharacterized protein</fullName>
    </submittedName>
</protein>
<keyword evidence="2" id="KW-1185">Reference proteome</keyword>
<proteinExistence type="predicted"/>